<sequence>MTELEFFTAASSTHQSCESLGETFTSYCCFEVEWEELRVMVPICEHSIEMQREIRIYITRPVRVPEETDLAMRHGRLRTPWICPGGCTQCYQIYTPFPWKQKIRVADRAYSLAAGQ</sequence>
<comment type="caution">
    <text evidence="1">The sequence shown here is derived from an EMBL/GenBank/DDBJ whole genome shotgun (WGS) entry which is preliminary data.</text>
</comment>
<evidence type="ECO:0000313" key="1">
    <source>
        <dbReference type="EMBL" id="GMH30493.1"/>
    </source>
</evidence>
<dbReference type="Proteomes" id="UP001279734">
    <property type="component" value="Unassembled WGS sequence"/>
</dbReference>
<gene>
    <name evidence="1" type="ORF">Nepgr_032336</name>
</gene>
<protein>
    <submittedName>
        <fullName evidence="1">Uncharacterized protein</fullName>
    </submittedName>
</protein>
<proteinExistence type="predicted"/>
<accession>A0AAD3Y5Y9</accession>
<dbReference type="AlphaFoldDB" id="A0AAD3Y5Y9"/>
<name>A0AAD3Y5Y9_NEPGR</name>
<reference evidence="1" key="1">
    <citation type="submission" date="2023-05" db="EMBL/GenBank/DDBJ databases">
        <title>Nepenthes gracilis genome sequencing.</title>
        <authorList>
            <person name="Fukushima K."/>
        </authorList>
    </citation>
    <scope>NUCLEOTIDE SEQUENCE</scope>
    <source>
        <strain evidence="1">SING2019-196</strain>
    </source>
</reference>
<dbReference type="EMBL" id="BSYO01000038">
    <property type="protein sequence ID" value="GMH30493.1"/>
    <property type="molecule type" value="Genomic_DNA"/>
</dbReference>
<keyword evidence="2" id="KW-1185">Reference proteome</keyword>
<organism evidence="1 2">
    <name type="scientific">Nepenthes gracilis</name>
    <name type="common">Slender pitcher plant</name>
    <dbReference type="NCBI Taxonomy" id="150966"/>
    <lineage>
        <taxon>Eukaryota</taxon>
        <taxon>Viridiplantae</taxon>
        <taxon>Streptophyta</taxon>
        <taxon>Embryophyta</taxon>
        <taxon>Tracheophyta</taxon>
        <taxon>Spermatophyta</taxon>
        <taxon>Magnoliopsida</taxon>
        <taxon>eudicotyledons</taxon>
        <taxon>Gunneridae</taxon>
        <taxon>Pentapetalae</taxon>
        <taxon>Caryophyllales</taxon>
        <taxon>Nepenthaceae</taxon>
        <taxon>Nepenthes</taxon>
    </lineage>
</organism>
<evidence type="ECO:0000313" key="2">
    <source>
        <dbReference type="Proteomes" id="UP001279734"/>
    </source>
</evidence>